<dbReference type="GO" id="GO:0009306">
    <property type="term" value="P:protein secretion"/>
    <property type="evidence" value="ECO:0007669"/>
    <property type="project" value="TreeGrafter"/>
</dbReference>
<feature type="region of interest" description="Disordered" evidence="3">
    <location>
        <begin position="533"/>
        <end position="564"/>
    </location>
</feature>
<evidence type="ECO:0000313" key="6">
    <source>
        <dbReference type="Proteomes" id="UP000694402"/>
    </source>
</evidence>
<dbReference type="GO" id="GO:0035459">
    <property type="term" value="P:vesicle cargo loading"/>
    <property type="evidence" value="ECO:0007669"/>
    <property type="project" value="TreeGrafter"/>
</dbReference>
<keyword evidence="6" id="KW-1185">Reference proteome</keyword>
<feature type="region of interest" description="Disordered" evidence="3">
    <location>
        <begin position="1361"/>
        <end position="1461"/>
    </location>
</feature>
<feature type="coiled-coil region" evidence="2">
    <location>
        <begin position="1197"/>
        <end position="1259"/>
    </location>
</feature>
<evidence type="ECO:0000313" key="5">
    <source>
        <dbReference type="Ensembl" id="ENSOTSP00005095430.2"/>
    </source>
</evidence>
<protein>
    <recommendedName>
        <fullName evidence="7">Melanoma inhibitory activity protein 3</fullName>
    </recommendedName>
</protein>
<feature type="compositionally biased region" description="Pro residues" evidence="3">
    <location>
        <begin position="1449"/>
        <end position="1459"/>
    </location>
</feature>
<proteinExistence type="predicted"/>
<dbReference type="PANTHER" id="PTHR23158">
    <property type="entry name" value="MELANOMA INHIBITORY ACTIVITY-RELATED"/>
    <property type="match status" value="1"/>
</dbReference>
<evidence type="ECO:0000256" key="2">
    <source>
        <dbReference type="SAM" id="Coils"/>
    </source>
</evidence>
<dbReference type="GO" id="GO:0070971">
    <property type="term" value="C:endoplasmic reticulum exit site"/>
    <property type="evidence" value="ECO:0007669"/>
    <property type="project" value="TreeGrafter"/>
</dbReference>
<dbReference type="Gene3D" id="2.30.30.40">
    <property type="entry name" value="SH3 Domains"/>
    <property type="match status" value="1"/>
</dbReference>
<gene>
    <name evidence="5" type="primary">RAB11FIP3</name>
</gene>
<feature type="compositionally biased region" description="Basic and acidic residues" evidence="3">
    <location>
        <begin position="181"/>
        <end position="195"/>
    </location>
</feature>
<feature type="region of interest" description="Disordered" evidence="3">
    <location>
        <begin position="269"/>
        <end position="305"/>
    </location>
</feature>
<feature type="region of interest" description="Disordered" evidence="3">
    <location>
        <begin position="586"/>
        <end position="612"/>
    </location>
</feature>
<dbReference type="InterPro" id="IPR051500">
    <property type="entry name" value="cTAGE_MIA/OTOR"/>
</dbReference>
<evidence type="ECO:0000256" key="1">
    <source>
        <dbReference type="ARBA" id="ARBA00023054"/>
    </source>
</evidence>
<sequence>TSVGNRFGYFNKDQLVINHIYTEKELEIPAEETDFVCFDTGHDKFDSYDIDSLLGSSLLLTDKEESVQVTTETFYLNKSAESTTVEVDEPPPEVTLLENYEIDRDVPEDIDKVVEVLDNDDLRHFEALESSLPQPETLDTKGVEYNTVLETTAERIKDYLQKDQQRTEDSVPYSVVEPEEGEIKEAPSEPLSKDDPELENAPGGFSEGRPMPELKTTLGITFDAVTSNDEDTWKVIPYDEESDKTEYQQDEESDYHLRETPLLAFSEVSSSLEHENILESDHTDEEDSLSEVPHTQKQDSKDNNLWSAFGDTVFNIVSGGERIAHVASSEEDEEDDEGEITPEQPPKIEEPKESFGCSTSSELIFEQPADSNFTEDAVKVPDEDSQMLQLEDESEEADIEPSTPPADEASPFEHTEALAENLTVDDSPVPKQLSQTDMLSDFDSKINELEQKQAVEELPIQKEESIDFSQVENTFKQGGTELFRLLREPYQKIPDPSKNTMVKESHLELPIEEDDSIHLEGEEIEEELLEDEHAVLSSSKTEHTDENDTESLSEFGSEQPNNYTQTDVVSSDVLDVVQHDEAIDIEPEVHETESDAESHTPSLKDKVLDPLPNKATEYNDNVLRLTLLRDHFKEEDMERLQKILGLQNLFRVEFLFSDLELKAARLSQTNTSEDIEKVLEAILEASETPILDEIERMLDAQENADLQQEAGEFVEEASIMDDFQELVFTLSQKYSTARNSAPLAVGSQLHPDTDGDMSDDAEEEKTFPQSVEDTDKDNLTVTETGEETKAPEKPAHDGHKIPDMGIEEDSGYLNRNKDNQASSKTPEEIQRGPQTILENTLDIGLSVDMDHPPSGSLESPVTDFHEDEQSGSSFVSVLILSGHLITLFYEYLGIYGVMMVTSLPEHWKPGPDFYSVFCEPVLVTAGAGVIGFLFWRSILSVKSKSYLTTEKELVDRMKMLEQEKEEILQKVAELQQRGEDLKENQKLSEKSATLSLEKIQDLENIVQEMERQNERLDEENHLLAISFDKERANSAKHENMMSEMDKTIEKLKRSKKKTQDALSKSTILMDEVKLREDARNAQHQVLEKDIATLKEENLSLHHAAKLWEEKHRETREQIKVYHKSQKDLEDSLVQKDHNIEVLSDLLGDLEACNDLKGGVVANGEAFNNKQTIIQNRIKQMMVVSRVQTTLSVVEEERDRFMTKLLNKEKSRKELEEQFQKLEHDILLVKSDKNHLENQYKTLQQKNDIMTEMYQQKENALQQKLTKEEFERPNKEDRLMKVDSKALEEEVKVCRQRVKEIQDELKRTEKSYKAQIIEQEQKSHGNWVIARTAERAMFDEKKENTNLRNLLTDMSSKLNELRRPLFKPTPGMAPMPLRRGPRPRGRYPPDHKHPVASRPDTMAPRTSSPSDLGSSTAPLESQAEAQASTENPEANTRPQGPGSLLVSPIRSPPDTSPVPLRPVISHPSGLCYRPIPGPHHIPPPPPFMPPVYRPDNGHSGMMPPGPPPPNGHPPGPMIPPGHQPPTPGAYSPPSPHNRYLPPPSHYEPVPPPFGVSGSPPMARPMGPPHTYVHYGPLDHSILPPGVAPYPHVGPRDFPVQPQVPHGHDSSVGPQPGAGPQGQGQDYRSQQATAAPQDSDSSAMAEP</sequence>
<organism evidence="5 6">
    <name type="scientific">Oncorhynchus tshawytscha</name>
    <name type="common">Chinook salmon</name>
    <name type="synonym">Salmo tshawytscha</name>
    <dbReference type="NCBI Taxonomy" id="74940"/>
    <lineage>
        <taxon>Eukaryota</taxon>
        <taxon>Metazoa</taxon>
        <taxon>Chordata</taxon>
        <taxon>Craniata</taxon>
        <taxon>Vertebrata</taxon>
        <taxon>Euteleostomi</taxon>
        <taxon>Actinopterygii</taxon>
        <taxon>Neopterygii</taxon>
        <taxon>Teleostei</taxon>
        <taxon>Protacanthopterygii</taxon>
        <taxon>Salmoniformes</taxon>
        <taxon>Salmonidae</taxon>
        <taxon>Salmoninae</taxon>
        <taxon>Oncorhynchus</taxon>
    </lineage>
</organism>
<dbReference type="Ensembl" id="ENSOTST00005103395.2">
    <property type="protein sequence ID" value="ENSOTSP00005095430.2"/>
    <property type="gene ID" value="ENSOTSG00005044413.2"/>
</dbReference>
<dbReference type="Proteomes" id="UP000694402">
    <property type="component" value="Unassembled WGS sequence"/>
</dbReference>
<dbReference type="GO" id="GO:0006888">
    <property type="term" value="P:endoplasmic reticulum to Golgi vesicle-mediated transport"/>
    <property type="evidence" value="ECO:0007669"/>
    <property type="project" value="TreeGrafter"/>
</dbReference>
<dbReference type="GeneTree" id="ENSGT00950000182767"/>
<feature type="compositionally biased region" description="Basic and acidic residues" evidence="3">
    <location>
        <begin position="159"/>
        <end position="169"/>
    </location>
</feature>
<keyword evidence="4" id="KW-1133">Transmembrane helix</keyword>
<feature type="region of interest" description="Disordered" evidence="3">
    <location>
        <begin position="1483"/>
        <end position="1645"/>
    </location>
</feature>
<feature type="coiled-coil region" evidence="2">
    <location>
        <begin position="950"/>
        <end position="1061"/>
    </location>
</feature>
<feature type="compositionally biased region" description="Polar residues" evidence="3">
    <location>
        <begin position="1403"/>
        <end position="1437"/>
    </location>
</feature>
<reference evidence="5" key="1">
    <citation type="submission" date="2025-08" db="UniProtKB">
        <authorList>
            <consortium name="Ensembl"/>
        </authorList>
    </citation>
    <scope>IDENTIFICATION</scope>
</reference>
<evidence type="ECO:0008006" key="7">
    <source>
        <dbReference type="Google" id="ProtNLM"/>
    </source>
</evidence>
<evidence type="ECO:0000256" key="3">
    <source>
        <dbReference type="SAM" id="MobiDB-lite"/>
    </source>
</evidence>
<feature type="compositionally biased region" description="Basic and acidic residues" evidence="3">
    <location>
        <begin position="586"/>
        <end position="608"/>
    </location>
</feature>
<feature type="transmembrane region" description="Helical" evidence="4">
    <location>
        <begin position="913"/>
        <end position="935"/>
    </location>
</feature>
<feature type="region of interest" description="Disordered" evidence="3">
    <location>
        <begin position="744"/>
        <end position="829"/>
    </location>
</feature>
<keyword evidence="4" id="KW-0812">Transmembrane</keyword>
<reference evidence="5" key="2">
    <citation type="submission" date="2025-09" db="UniProtKB">
        <authorList>
            <consortium name="Ensembl"/>
        </authorList>
    </citation>
    <scope>IDENTIFICATION</scope>
</reference>
<feature type="region of interest" description="Disordered" evidence="3">
    <location>
        <begin position="323"/>
        <end position="415"/>
    </location>
</feature>
<dbReference type="CDD" id="cd22541">
    <property type="entry name" value="SP5_N"/>
    <property type="match status" value="1"/>
</dbReference>
<feature type="coiled-coil region" evidence="2">
    <location>
        <begin position="1283"/>
        <end position="1321"/>
    </location>
</feature>
<feature type="compositionally biased region" description="Polar residues" evidence="3">
    <location>
        <begin position="1624"/>
        <end position="1645"/>
    </location>
</feature>
<feature type="compositionally biased region" description="Acidic residues" evidence="3">
    <location>
        <begin position="390"/>
        <end position="399"/>
    </location>
</feature>
<feature type="compositionally biased region" description="Basic and acidic residues" evidence="3">
    <location>
        <begin position="786"/>
        <end position="802"/>
    </location>
</feature>
<feature type="compositionally biased region" description="Basic and acidic residues" evidence="3">
    <location>
        <begin position="272"/>
        <end position="281"/>
    </location>
</feature>
<feature type="compositionally biased region" description="Acidic residues" evidence="3">
    <location>
        <begin position="754"/>
        <end position="763"/>
    </location>
</feature>
<dbReference type="GO" id="GO:0005789">
    <property type="term" value="C:endoplasmic reticulum membrane"/>
    <property type="evidence" value="ECO:0007669"/>
    <property type="project" value="TreeGrafter"/>
</dbReference>
<feature type="transmembrane region" description="Helical" evidence="4">
    <location>
        <begin position="874"/>
        <end position="892"/>
    </location>
</feature>
<feature type="compositionally biased region" description="Acidic residues" evidence="3">
    <location>
        <begin position="329"/>
        <end position="340"/>
    </location>
</feature>
<evidence type="ECO:0000256" key="4">
    <source>
        <dbReference type="SAM" id="Phobius"/>
    </source>
</evidence>
<keyword evidence="1 2" id="KW-0175">Coiled coil</keyword>
<accession>A0A8C8JM65</accession>
<dbReference type="PANTHER" id="PTHR23158:SF54">
    <property type="entry name" value="TRANSPORT AND GOLGI ORGANIZATION PROTEIN 1 HOMOLOG"/>
    <property type="match status" value="1"/>
</dbReference>
<name>A0A8C8JM65_ONCTS</name>
<feature type="compositionally biased region" description="Polar residues" evidence="3">
    <location>
        <begin position="552"/>
        <end position="564"/>
    </location>
</feature>
<keyword evidence="4" id="KW-0472">Membrane</keyword>
<feature type="region of interest" description="Disordered" evidence="3">
    <location>
        <begin position="159"/>
        <end position="213"/>
    </location>
</feature>
<feature type="compositionally biased region" description="Pro residues" evidence="3">
    <location>
        <begin position="1502"/>
        <end position="1552"/>
    </location>
</feature>